<dbReference type="GO" id="GO:0032259">
    <property type="term" value="P:methylation"/>
    <property type="evidence" value="ECO:0007669"/>
    <property type="project" value="UniProtKB-KW"/>
</dbReference>
<dbReference type="EMBL" id="QRXV01000018">
    <property type="protein sequence ID" value="RGU37076.1"/>
    <property type="molecule type" value="Genomic_DNA"/>
</dbReference>
<comment type="caution">
    <text evidence="9">The sequence shown here is derived from an EMBL/GenBank/DDBJ whole genome shotgun (WGS) entry which is preliminary data.</text>
</comment>
<dbReference type="GO" id="GO:0009307">
    <property type="term" value="P:DNA restriction-modification system"/>
    <property type="evidence" value="ECO:0007669"/>
    <property type="project" value="UniProtKB-KW"/>
</dbReference>
<dbReference type="RefSeq" id="WP_032535909.1">
    <property type="nucleotide sequence ID" value="NZ_CAXSKL010000025.1"/>
</dbReference>
<dbReference type="PROSITE" id="PS00095">
    <property type="entry name" value="C5_MTASE_2"/>
    <property type="match status" value="1"/>
</dbReference>
<dbReference type="EC" id="2.1.1.37" evidence="8"/>
<dbReference type="PRINTS" id="PR00105">
    <property type="entry name" value="C5METTRFRASE"/>
</dbReference>
<reference evidence="9 10" key="1">
    <citation type="submission" date="2018-08" db="EMBL/GenBank/DDBJ databases">
        <title>A genome reference for cultivated species of the human gut microbiota.</title>
        <authorList>
            <person name="Zou Y."/>
            <person name="Xue W."/>
            <person name="Luo G."/>
        </authorList>
    </citation>
    <scope>NUCLEOTIDE SEQUENCE [LARGE SCALE GENOMIC DNA]</scope>
    <source>
        <strain evidence="9 10">AF17-20</strain>
    </source>
</reference>
<dbReference type="PROSITE" id="PS00094">
    <property type="entry name" value="C5_MTASE_1"/>
    <property type="match status" value="1"/>
</dbReference>
<dbReference type="InterPro" id="IPR029063">
    <property type="entry name" value="SAM-dependent_MTases_sf"/>
</dbReference>
<organism evidence="9 10">
    <name type="scientific">Bacteroides uniformis</name>
    <dbReference type="NCBI Taxonomy" id="820"/>
    <lineage>
        <taxon>Bacteria</taxon>
        <taxon>Pseudomonadati</taxon>
        <taxon>Bacteroidota</taxon>
        <taxon>Bacteroidia</taxon>
        <taxon>Bacteroidales</taxon>
        <taxon>Bacteroidaceae</taxon>
        <taxon>Bacteroides</taxon>
    </lineage>
</organism>
<comment type="similarity">
    <text evidence="6 7">Belongs to the class I-like SAM-binding methyltransferase superfamily. C5-methyltransferase family.</text>
</comment>
<dbReference type="InterPro" id="IPR001525">
    <property type="entry name" value="C5_MeTfrase"/>
</dbReference>
<dbReference type="GO" id="GO:0003886">
    <property type="term" value="F:DNA (cytosine-5-)-methyltransferase activity"/>
    <property type="evidence" value="ECO:0007669"/>
    <property type="project" value="UniProtKB-EC"/>
</dbReference>
<gene>
    <name evidence="9" type="primary">dcm</name>
    <name evidence="9" type="ORF">DWW83_15775</name>
</gene>
<evidence type="ECO:0000256" key="5">
    <source>
        <dbReference type="ARBA" id="ARBA00047422"/>
    </source>
</evidence>
<evidence type="ECO:0000256" key="8">
    <source>
        <dbReference type="RuleBase" id="RU000417"/>
    </source>
</evidence>
<dbReference type="Gene3D" id="3.90.120.10">
    <property type="entry name" value="DNA Methylase, subunit A, domain 2"/>
    <property type="match status" value="1"/>
</dbReference>
<evidence type="ECO:0000256" key="1">
    <source>
        <dbReference type="ARBA" id="ARBA00022603"/>
    </source>
</evidence>
<dbReference type="InterPro" id="IPR050390">
    <property type="entry name" value="C5-Methyltransferase"/>
</dbReference>
<dbReference type="Pfam" id="PF00145">
    <property type="entry name" value="DNA_methylase"/>
    <property type="match status" value="2"/>
</dbReference>
<dbReference type="SUPFAM" id="SSF53335">
    <property type="entry name" value="S-adenosyl-L-methionine-dependent methyltransferases"/>
    <property type="match status" value="1"/>
</dbReference>
<feature type="active site" evidence="6">
    <location>
        <position position="116"/>
    </location>
</feature>
<protein>
    <recommendedName>
        <fullName evidence="8">Cytosine-specific methyltransferase</fullName>
        <ecNumber evidence="8">2.1.1.37</ecNumber>
    </recommendedName>
</protein>
<proteinExistence type="inferred from homology"/>
<dbReference type="Proteomes" id="UP000284022">
    <property type="component" value="Unassembled WGS sequence"/>
</dbReference>
<dbReference type="Gene3D" id="3.40.50.150">
    <property type="entry name" value="Vaccinia Virus protein VP39"/>
    <property type="match status" value="1"/>
</dbReference>
<evidence type="ECO:0000256" key="6">
    <source>
        <dbReference type="PROSITE-ProRule" id="PRU01016"/>
    </source>
</evidence>
<dbReference type="NCBIfam" id="TIGR00675">
    <property type="entry name" value="dcm"/>
    <property type="match status" value="1"/>
</dbReference>
<dbReference type="PANTHER" id="PTHR10629">
    <property type="entry name" value="CYTOSINE-SPECIFIC METHYLTRANSFERASE"/>
    <property type="match status" value="1"/>
</dbReference>
<dbReference type="InterPro" id="IPR031303">
    <property type="entry name" value="C5_meth_CS"/>
</dbReference>
<evidence type="ECO:0000256" key="3">
    <source>
        <dbReference type="ARBA" id="ARBA00022691"/>
    </source>
</evidence>
<keyword evidence="2 6" id="KW-0808">Transferase</keyword>
<evidence type="ECO:0000256" key="4">
    <source>
        <dbReference type="ARBA" id="ARBA00022747"/>
    </source>
</evidence>
<dbReference type="PROSITE" id="PS51679">
    <property type="entry name" value="SAM_MT_C5"/>
    <property type="match status" value="1"/>
</dbReference>
<evidence type="ECO:0000256" key="2">
    <source>
        <dbReference type="ARBA" id="ARBA00022679"/>
    </source>
</evidence>
<evidence type="ECO:0000313" key="9">
    <source>
        <dbReference type="EMBL" id="RGU37076.1"/>
    </source>
</evidence>
<evidence type="ECO:0000313" key="10">
    <source>
        <dbReference type="Proteomes" id="UP000284022"/>
    </source>
</evidence>
<dbReference type="PANTHER" id="PTHR10629:SF52">
    <property type="entry name" value="DNA (CYTOSINE-5)-METHYLTRANSFERASE 1"/>
    <property type="match status" value="1"/>
</dbReference>
<dbReference type="AlphaFoldDB" id="A0A412SH95"/>
<keyword evidence="3 6" id="KW-0949">S-adenosyl-L-methionine</keyword>
<dbReference type="InterPro" id="IPR018117">
    <property type="entry name" value="C5_DNA_meth_AS"/>
</dbReference>
<keyword evidence="4" id="KW-0680">Restriction system</keyword>
<sequence>MNYIDLFAGAGGLSEGFTKAGFNPIAHVESDKAACFTLMTRLAYYYLSSKNQLDIYNSYLKGEISRDYLYGLLPESISKSVINKYISSDNNIDIFAQIDKLLGENEVDLIIGGPPCQAYSNIGRAALKHVTDDPRKKLYIGYGSFLSHYRPKLFVFENVPGLKSSDEGIHYQNIKSYFKELGYVVDDKLLNSLDFGVIQNRKRLIIIGWREDINFNYPEFEIEENEYTSKDLFRDLPPLKPGEGSRWNEYTEPANLYLQTSGIRNQNDILTLHIARPHNEKDLNIYKLAISKYEEGVFLKNDLIPEQHRTQKNTKDFLDRFKVVGKIPHTLIAHIAKDGHHFIYNSLDQIRSISVREAARIQSFPDNYYFEGEKEVGNRTSAFKQIGNAVPPLMAQKIALKIRTLLNDIP</sequence>
<evidence type="ECO:0000256" key="7">
    <source>
        <dbReference type="RuleBase" id="RU000416"/>
    </source>
</evidence>
<comment type="catalytic activity">
    <reaction evidence="5 8">
        <text>a 2'-deoxycytidine in DNA + S-adenosyl-L-methionine = a 5-methyl-2'-deoxycytidine in DNA + S-adenosyl-L-homocysteine + H(+)</text>
        <dbReference type="Rhea" id="RHEA:13681"/>
        <dbReference type="Rhea" id="RHEA-COMP:11369"/>
        <dbReference type="Rhea" id="RHEA-COMP:11370"/>
        <dbReference type="ChEBI" id="CHEBI:15378"/>
        <dbReference type="ChEBI" id="CHEBI:57856"/>
        <dbReference type="ChEBI" id="CHEBI:59789"/>
        <dbReference type="ChEBI" id="CHEBI:85452"/>
        <dbReference type="ChEBI" id="CHEBI:85454"/>
        <dbReference type="EC" id="2.1.1.37"/>
    </reaction>
</comment>
<keyword evidence="1 6" id="KW-0489">Methyltransferase</keyword>
<name>A0A412SH95_BACUN</name>
<accession>A0A412SH95</accession>